<accession>A0ABR8ZES5</accession>
<feature type="transmembrane region" description="Helical" evidence="1">
    <location>
        <begin position="37"/>
        <end position="56"/>
    </location>
</feature>
<organism evidence="2 3">
    <name type="scientific">Chryseobacterium caseinilyticum</name>
    <dbReference type="NCBI Taxonomy" id="2771428"/>
    <lineage>
        <taxon>Bacteria</taxon>
        <taxon>Pseudomonadati</taxon>
        <taxon>Bacteroidota</taxon>
        <taxon>Flavobacteriia</taxon>
        <taxon>Flavobacteriales</taxon>
        <taxon>Weeksellaceae</taxon>
        <taxon>Chryseobacterium group</taxon>
        <taxon>Chryseobacterium</taxon>
    </lineage>
</organism>
<comment type="caution">
    <text evidence="2">The sequence shown here is derived from an EMBL/GenBank/DDBJ whole genome shotgun (WGS) entry which is preliminary data.</text>
</comment>
<reference evidence="2 3" key="1">
    <citation type="submission" date="2020-09" db="EMBL/GenBank/DDBJ databases">
        <title>Genome seq and assembly of Chryseobacterium sp.</title>
        <authorList>
            <person name="Chhetri G."/>
        </authorList>
    </citation>
    <scope>NUCLEOTIDE SEQUENCE [LARGE SCALE GENOMIC DNA]</scope>
    <source>
        <strain evidence="2 3">GCR10</strain>
    </source>
</reference>
<sequence>MNPTILTYNTPTSGQITKTIYEYEFKRLWEKNLDGNIANLFFGIFCLLIVVLTLIFEPDLFTGFFAGMGLIAFSTYFSRYLSYRTSKKKSKDIIEKDISDLKLNSNDVIWEFTPDHFKFKNYKSEYKCIWSEITYCVVDDQFLYITASSRLNFILDKANVDEENLNKTIQYLEEKAQFKEI</sequence>
<proteinExistence type="predicted"/>
<keyword evidence="3" id="KW-1185">Reference proteome</keyword>
<dbReference type="Proteomes" id="UP000637299">
    <property type="component" value="Unassembled WGS sequence"/>
</dbReference>
<feature type="transmembrane region" description="Helical" evidence="1">
    <location>
        <begin position="62"/>
        <end position="81"/>
    </location>
</feature>
<evidence type="ECO:0000313" key="2">
    <source>
        <dbReference type="EMBL" id="MBD8083794.1"/>
    </source>
</evidence>
<evidence type="ECO:0000313" key="3">
    <source>
        <dbReference type="Proteomes" id="UP000637299"/>
    </source>
</evidence>
<gene>
    <name evidence="2" type="ORF">IC610_15345</name>
</gene>
<evidence type="ECO:0008006" key="4">
    <source>
        <dbReference type="Google" id="ProtNLM"/>
    </source>
</evidence>
<keyword evidence="1" id="KW-0472">Membrane</keyword>
<dbReference type="RefSeq" id="WP_191737641.1">
    <property type="nucleotide sequence ID" value="NZ_JACYFS010000005.1"/>
</dbReference>
<name>A0ABR8ZES5_9FLAO</name>
<evidence type="ECO:0000256" key="1">
    <source>
        <dbReference type="SAM" id="Phobius"/>
    </source>
</evidence>
<keyword evidence="1" id="KW-0812">Transmembrane</keyword>
<protein>
    <recommendedName>
        <fullName evidence="4">YcxB family protein</fullName>
    </recommendedName>
</protein>
<keyword evidence="1" id="KW-1133">Transmembrane helix</keyword>
<dbReference type="EMBL" id="JACYFS010000005">
    <property type="protein sequence ID" value="MBD8083794.1"/>
    <property type="molecule type" value="Genomic_DNA"/>
</dbReference>